<protein>
    <submittedName>
        <fullName evidence="1">Uncharacterized protein</fullName>
    </submittedName>
</protein>
<evidence type="ECO:0000313" key="1">
    <source>
        <dbReference type="EMBL" id="SVD22154.1"/>
    </source>
</evidence>
<dbReference type="EMBL" id="UINC01137046">
    <property type="protein sequence ID" value="SVD22154.1"/>
    <property type="molecule type" value="Genomic_DNA"/>
</dbReference>
<organism evidence="1">
    <name type="scientific">marine metagenome</name>
    <dbReference type="NCBI Taxonomy" id="408172"/>
    <lineage>
        <taxon>unclassified sequences</taxon>
        <taxon>metagenomes</taxon>
        <taxon>ecological metagenomes</taxon>
    </lineage>
</organism>
<feature type="non-terminal residue" evidence="1">
    <location>
        <position position="59"/>
    </location>
</feature>
<dbReference type="AlphaFoldDB" id="A0A382TJ60"/>
<accession>A0A382TJ60</accession>
<gene>
    <name evidence="1" type="ORF">METZ01_LOCUS375008</name>
</gene>
<reference evidence="1" key="1">
    <citation type="submission" date="2018-05" db="EMBL/GenBank/DDBJ databases">
        <authorList>
            <person name="Lanie J.A."/>
            <person name="Ng W.-L."/>
            <person name="Kazmierczak K.M."/>
            <person name="Andrzejewski T.M."/>
            <person name="Davidsen T.M."/>
            <person name="Wayne K.J."/>
            <person name="Tettelin H."/>
            <person name="Glass J.I."/>
            <person name="Rusch D."/>
            <person name="Podicherti R."/>
            <person name="Tsui H.-C.T."/>
            <person name="Winkler M.E."/>
        </authorList>
    </citation>
    <scope>NUCLEOTIDE SEQUENCE</scope>
</reference>
<name>A0A382TJ60_9ZZZZ</name>
<proteinExistence type="predicted"/>
<sequence>MTNDNVSTFLADLRRTLAEAPDGVDVSAITAAIEAIENPSEARTKIWFLLDRSGSMQSL</sequence>